<dbReference type="Proteomes" id="UP000516260">
    <property type="component" value="Chromosome 6"/>
</dbReference>
<feature type="region of interest" description="Disordered" evidence="1">
    <location>
        <begin position="1"/>
        <end position="40"/>
    </location>
</feature>
<gene>
    <name evidence="2" type="ORF">fugu_006294</name>
</gene>
<organism evidence="2 3">
    <name type="scientific">Takifugu bimaculatus</name>
    <dbReference type="NCBI Taxonomy" id="433685"/>
    <lineage>
        <taxon>Eukaryota</taxon>
        <taxon>Metazoa</taxon>
        <taxon>Chordata</taxon>
        <taxon>Craniata</taxon>
        <taxon>Vertebrata</taxon>
        <taxon>Euteleostomi</taxon>
        <taxon>Actinopterygii</taxon>
        <taxon>Neopterygii</taxon>
        <taxon>Teleostei</taxon>
        <taxon>Neoteleostei</taxon>
        <taxon>Acanthomorphata</taxon>
        <taxon>Eupercaria</taxon>
        <taxon>Tetraodontiformes</taxon>
        <taxon>Tetradontoidea</taxon>
        <taxon>Tetraodontidae</taxon>
        <taxon>Takifugu</taxon>
    </lineage>
</organism>
<evidence type="ECO:0000313" key="3">
    <source>
        <dbReference type="Proteomes" id="UP000516260"/>
    </source>
</evidence>
<reference evidence="2 3" key="1">
    <citation type="submission" date="2019-04" db="EMBL/GenBank/DDBJ databases">
        <title>The sequence and de novo assembly of Takifugu bimaculatus genome using PacBio and Hi-C technologies.</title>
        <authorList>
            <person name="Xu P."/>
            <person name="Liu B."/>
            <person name="Zhou Z."/>
        </authorList>
    </citation>
    <scope>NUCLEOTIDE SEQUENCE [LARGE SCALE GENOMIC DNA]</scope>
    <source>
        <strain evidence="2">TB-2018</strain>
        <tissue evidence="2">Muscle</tissue>
    </source>
</reference>
<evidence type="ECO:0000313" key="2">
    <source>
        <dbReference type="EMBL" id="TNM88073.1"/>
    </source>
</evidence>
<dbReference type="AlphaFoldDB" id="A0A4Z2B6U4"/>
<comment type="caution">
    <text evidence="2">The sequence shown here is derived from an EMBL/GenBank/DDBJ whole genome shotgun (WGS) entry which is preliminary data.</text>
</comment>
<accession>A0A4Z2B6U4</accession>
<name>A0A4Z2B6U4_9TELE</name>
<dbReference type="EMBL" id="SWLE01000019">
    <property type="protein sequence ID" value="TNM88073.1"/>
    <property type="molecule type" value="Genomic_DNA"/>
</dbReference>
<proteinExistence type="predicted"/>
<sequence length="114" mass="12976">MTMTNLHPHLSCNLVPKHRKLSEPRRRSGRSWNEGMDLPPTTPTQKVVIVLFVKQQKFHEAKVTFDDVVSESSNDCCSGRPRSRRPTQKQVCSMETKQRKEFPAANANGRVLAC</sequence>
<protein>
    <submittedName>
        <fullName evidence="2">Uncharacterized protein</fullName>
    </submittedName>
</protein>
<evidence type="ECO:0000256" key="1">
    <source>
        <dbReference type="SAM" id="MobiDB-lite"/>
    </source>
</evidence>
<keyword evidence="3" id="KW-1185">Reference proteome</keyword>
<feature type="region of interest" description="Disordered" evidence="1">
    <location>
        <begin position="72"/>
        <end position="97"/>
    </location>
</feature>